<dbReference type="EMBL" id="PDZR01000001">
    <property type="protein sequence ID" value="PNG27732.1"/>
    <property type="molecule type" value="Genomic_DNA"/>
</dbReference>
<dbReference type="SUPFAM" id="SSF51735">
    <property type="entry name" value="NAD(P)-binding Rossmann-fold domains"/>
    <property type="match status" value="1"/>
</dbReference>
<protein>
    <submittedName>
        <fullName evidence="3">NAD(P)-dependent oxidoreductase</fullName>
    </submittedName>
</protein>
<dbReference type="InterPro" id="IPR001509">
    <property type="entry name" value="Epimerase_deHydtase"/>
</dbReference>
<evidence type="ECO:0000313" key="3">
    <source>
        <dbReference type="EMBL" id="PNG27732.1"/>
    </source>
</evidence>
<organism evidence="3 4">
    <name type="scientific">Methylocella silvestris</name>
    <dbReference type="NCBI Taxonomy" id="199596"/>
    <lineage>
        <taxon>Bacteria</taxon>
        <taxon>Pseudomonadati</taxon>
        <taxon>Pseudomonadota</taxon>
        <taxon>Alphaproteobacteria</taxon>
        <taxon>Hyphomicrobiales</taxon>
        <taxon>Beijerinckiaceae</taxon>
        <taxon>Methylocella</taxon>
    </lineage>
</organism>
<accession>A0A2J7TLU3</accession>
<dbReference type="Pfam" id="PF01370">
    <property type="entry name" value="Epimerase"/>
    <property type="match status" value="1"/>
</dbReference>
<evidence type="ECO:0000313" key="4">
    <source>
        <dbReference type="Proteomes" id="UP000236286"/>
    </source>
</evidence>
<sequence length="291" mass="31986">MKLFAFGLGYCAQDFIARFGDLFDQIWGTVRSADKAKELANENVEVFVFGPDREDPGITEKMLAADVLLISIPPGVSVDPVLARYGQKIASLRTPQIIVYLSTIGVYGDRQGEWVDESGVPTPTSQRSKTRLNAEKSWAAIGRSRDKTVHILRLAGIYGPGRNALLNLRDGKAHRLIKPDQVFNRVHVEDISRAIAAAIAHEGPGGVWNVSDDAPSPPQDVVAYAASLMGIEPPPEQPIELAENISPMTRSFYAENKRASNRKLKEELHVDLAFPTYRVGLEALWQAGEGR</sequence>
<gene>
    <name evidence="3" type="ORF">CR492_02155</name>
</gene>
<feature type="domain" description="NAD-dependent epimerase/dehydratase" evidence="2">
    <location>
        <begin position="97"/>
        <end position="210"/>
    </location>
</feature>
<comment type="caution">
    <text evidence="3">The sequence shown here is derived from an EMBL/GenBank/DDBJ whole genome shotgun (WGS) entry which is preliminary data.</text>
</comment>
<dbReference type="Gene3D" id="3.40.50.720">
    <property type="entry name" value="NAD(P)-binding Rossmann-like Domain"/>
    <property type="match status" value="1"/>
</dbReference>
<dbReference type="InterPro" id="IPR036291">
    <property type="entry name" value="NAD(P)-bd_dom_sf"/>
</dbReference>
<evidence type="ECO:0000256" key="1">
    <source>
        <dbReference type="ARBA" id="ARBA00023027"/>
    </source>
</evidence>
<name>A0A2J7TLU3_METSI</name>
<dbReference type="CDD" id="cd05266">
    <property type="entry name" value="SDR_a4"/>
    <property type="match status" value="1"/>
</dbReference>
<dbReference type="Proteomes" id="UP000236286">
    <property type="component" value="Unassembled WGS sequence"/>
</dbReference>
<dbReference type="AlphaFoldDB" id="A0A2J7TLU3"/>
<dbReference type="RefSeq" id="WP_102842037.1">
    <property type="nucleotide sequence ID" value="NZ_PDZR01000001.1"/>
</dbReference>
<evidence type="ECO:0000259" key="2">
    <source>
        <dbReference type="Pfam" id="PF01370"/>
    </source>
</evidence>
<keyword evidence="1" id="KW-0520">NAD</keyword>
<dbReference type="OrthoDB" id="9808276at2"/>
<dbReference type="PANTHER" id="PTHR43574">
    <property type="entry name" value="EPIMERASE-RELATED"/>
    <property type="match status" value="1"/>
</dbReference>
<reference evidence="3 4" key="1">
    <citation type="submission" date="2017-10" db="EMBL/GenBank/DDBJ databases">
        <title>Genome announcement of Methylocella silvestris TVC from permafrost.</title>
        <authorList>
            <person name="Wang J."/>
            <person name="Geng K."/>
            <person name="Ul-Haque F."/>
            <person name="Crombie A.T."/>
            <person name="Street L.E."/>
            <person name="Wookey P.A."/>
            <person name="Murrell J.C."/>
            <person name="Pratscher J."/>
        </authorList>
    </citation>
    <scope>NUCLEOTIDE SEQUENCE [LARGE SCALE GENOMIC DNA]</scope>
    <source>
        <strain evidence="3 4">TVC</strain>
    </source>
</reference>
<proteinExistence type="predicted"/>